<feature type="compositionally biased region" description="Basic and acidic residues" evidence="1">
    <location>
        <begin position="75"/>
        <end position="84"/>
    </location>
</feature>
<organism evidence="2 3">
    <name type="scientific">Eschrichtius robustus</name>
    <name type="common">California gray whale</name>
    <name type="synonym">Eschrichtius gibbosus</name>
    <dbReference type="NCBI Taxonomy" id="9764"/>
    <lineage>
        <taxon>Eukaryota</taxon>
        <taxon>Metazoa</taxon>
        <taxon>Chordata</taxon>
        <taxon>Craniata</taxon>
        <taxon>Vertebrata</taxon>
        <taxon>Euteleostomi</taxon>
        <taxon>Mammalia</taxon>
        <taxon>Eutheria</taxon>
        <taxon>Laurasiatheria</taxon>
        <taxon>Artiodactyla</taxon>
        <taxon>Whippomorpha</taxon>
        <taxon>Cetacea</taxon>
        <taxon>Mysticeti</taxon>
        <taxon>Eschrichtiidae</taxon>
        <taxon>Eschrichtius</taxon>
    </lineage>
</organism>
<evidence type="ECO:0000313" key="2">
    <source>
        <dbReference type="EMBL" id="KAJ8792761.1"/>
    </source>
</evidence>
<comment type="caution">
    <text evidence="2">The sequence shown here is derived from an EMBL/GenBank/DDBJ whole genome shotgun (WGS) entry which is preliminary data.</text>
</comment>
<proteinExistence type="predicted"/>
<accession>A0AB34HIY0</accession>
<protein>
    <submittedName>
        <fullName evidence="2">Uncharacterized protein</fullName>
    </submittedName>
</protein>
<feature type="region of interest" description="Disordered" evidence="1">
    <location>
        <begin position="15"/>
        <end position="147"/>
    </location>
</feature>
<dbReference type="Proteomes" id="UP001159641">
    <property type="component" value="Unassembled WGS sequence"/>
</dbReference>
<feature type="region of interest" description="Disordered" evidence="1">
    <location>
        <begin position="220"/>
        <end position="251"/>
    </location>
</feature>
<gene>
    <name evidence="2" type="ORF">J1605_019581</name>
</gene>
<evidence type="ECO:0000256" key="1">
    <source>
        <dbReference type="SAM" id="MobiDB-lite"/>
    </source>
</evidence>
<evidence type="ECO:0000313" key="3">
    <source>
        <dbReference type="Proteomes" id="UP001159641"/>
    </source>
</evidence>
<keyword evidence="3" id="KW-1185">Reference proteome</keyword>
<name>A0AB34HIY0_ESCRO</name>
<dbReference type="AlphaFoldDB" id="A0AB34HIY0"/>
<feature type="compositionally biased region" description="Polar residues" evidence="1">
    <location>
        <begin position="57"/>
        <end position="74"/>
    </location>
</feature>
<feature type="compositionally biased region" description="Low complexity" evidence="1">
    <location>
        <begin position="110"/>
        <end position="129"/>
    </location>
</feature>
<sequence length="251" mass="26096">MGAPALVLAKGGLDHTLSLRPGGQGRLRTRAEGPSGPIRTRLTGGHQEGRLVPSPLGSRTDSLTQPSGDPASSRQHLDTERPPERSSWAVRGTGLCLAPLSPSGPPPWASPAAPWGRSQESQPGPSSGVPSPPCGVHAEPSREAGRGGVAGGDLLGLWALLPAGLVLRWEAWVNQARPWLGLQGTAGATDPSTPTSSLRIWERVGPRGAWHIPLKIHTGHSHNSTNARCRAGVPAADGQMDPALRGPCPEF</sequence>
<reference evidence="2 3" key="1">
    <citation type="submission" date="2022-11" db="EMBL/GenBank/DDBJ databases">
        <title>Whole genome sequence of Eschrichtius robustus ER-17-0199.</title>
        <authorList>
            <person name="Bruniche-Olsen A."/>
            <person name="Black A.N."/>
            <person name="Fields C.J."/>
            <person name="Walden K."/>
            <person name="Dewoody J.A."/>
        </authorList>
    </citation>
    <scope>NUCLEOTIDE SEQUENCE [LARGE SCALE GENOMIC DNA]</scope>
    <source>
        <strain evidence="2">ER-17-0199</strain>
        <tissue evidence="2">Blubber</tissue>
    </source>
</reference>
<dbReference type="EMBL" id="JAIQCJ010001083">
    <property type="protein sequence ID" value="KAJ8792761.1"/>
    <property type="molecule type" value="Genomic_DNA"/>
</dbReference>